<dbReference type="AlphaFoldDB" id="A0A699YVS2"/>
<comment type="caution">
    <text evidence="1">The sequence shown here is derived from an EMBL/GenBank/DDBJ whole genome shotgun (WGS) entry which is preliminary data.</text>
</comment>
<protein>
    <submittedName>
        <fullName evidence="1">Uncharacterized protein</fullName>
    </submittedName>
</protein>
<accession>A0A699YVS2</accession>
<organism evidence="1 2">
    <name type="scientific">Haematococcus lacustris</name>
    <name type="common">Green alga</name>
    <name type="synonym">Haematococcus pluvialis</name>
    <dbReference type="NCBI Taxonomy" id="44745"/>
    <lineage>
        <taxon>Eukaryota</taxon>
        <taxon>Viridiplantae</taxon>
        <taxon>Chlorophyta</taxon>
        <taxon>core chlorophytes</taxon>
        <taxon>Chlorophyceae</taxon>
        <taxon>CS clade</taxon>
        <taxon>Chlamydomonadales</taxon>
        <taxon>Haematococcaceae</taxon>
        <taxon>Haematococcus</taxon>
    </lineage>
</organism>
<evidence type="ECO:0000313" key="1">
    <source>
        <dbReference type="EMBL" id="GFH10934.1"/>
    </source>
</evidence>
<dbReference type="Proteomes" id="UP000485058">
    <property type="component" value="Unassembled WGS sequence"/>
</dbReference>
<proteinExistence type="predicted"/>
<gene>
    <name evidence="1" type="ORF">HaLaN_06340</name>
</gene>
<reference evidence="1 2" key="1">
    <citation type="submission" date="2020-02" db="EMBL/GenBank/DDBJ databases">
        <title>Draft genome sequence of Haematococcus lacustris strain NIES-144.</title>
        <authorList>
            <person name="Morimoto D."/>
            <person name="Nakagawa S."/>
            <person name="Yoshida T."/>
            <person name="Sawayama S."/>
        </authorList>
    </citation>
    <scope>NUCLEOTIDE SEQUENCE [LARGE SCALE GENOMIC DNA]</scope>
    <source>
        <strain evidence="1 2">NIES-144</strain>
    </source>
</reference>
<name>A0A699YVS2_HAELA</name>
<evidence type="ECO:0000313" key="2">
    <source>
        <dbReference type="Proteomes" id="UP000485058"/>
    </source>
</evidence>
<keyword evidence="2" id="KW-1185">Reference proteome</keyword>
<dbReference type="EMBL" id="BLLF01000360">
    <property type="protein sequence ID" value="GFH10934.1"/>
    <property type="molecule type" value="Genomic_DNA"/>
</dbReference>
<sequence>MKCDVAWHRVAADSEPGQGAPVHRVRVEVEPGCFLDLLSTQAAPPVSMHLLACTGRSCPCWPSCPGCRPGDHQWQP</sequence>